<keyword evidence="7" id="KW-0804">Transcription</keyword>
<protein>
    <recommendedName>
        <fullName evidence="7">Protein HIR</fullName>
    </recommendedName>
</protein>
<dbReference type="InterPro" id="IPR036322">
    <property type="entry name" value="WD40_repeat_dom_sf"/>
</dbReference>
<dbReference type="Proteomes" id="UP000095605">
    <property type="component" value="Unassembled WGS sequence"/>
</dbReference>
<evidence type="ECO:0000256" key="2">
    <source>
        <dbReference type="ARBA" id="ARBA00007306"/>
    </source>
</evidence>
<evidence type="ECO:0000256" key="3">
    <source>
        <dbReference type="ARBA" id="ARBA00022574"/>
    </source>
</evidence>
<dbReference type="GO" id="GO:0000417">
    <property type="term" value="C:HIR complex"/>
    <property type="evidence" value="ECO:0007669"/>
    <property type="project" value="TreeGrafter"/>
</dbReference>
<evidence type="ECO:0000313" key="9">
    <source>
        <dbReference type="EMBL" id="OEJ81327.1"/>
    </source>
</evidence>
<comment type="caution">
    <text evidence="9">The sequence shown here is derived from an EMBL/GenBank/DDBJ whole genome shotgun (WGS) entry which is preliminary data.</text>
</comment>
<organism evidence="9 10">
    <name type="scientific">Hanseniaspora opuntiae</name>
    <dbReference type="NCBI Taxonomy" id="211096"/>
    <lineage>
        <taxon>Eukaryota</taxon>
        <taxon>Fungi</taxon>
        <taxon>Dikarya</taxon>
        <taxon>Ascomycota</taxon>
        <taxon>Saccharomycotina</taxon>
        <taxon>Saccharomycetes</taxon>
        <taxon>Saccharomycodales</taxon>
        <taxon>Saccharomycodaceae</taxon>
        <taxon>Hanseniaspora</taxon>
    </lineage>
</organism>
<evidence type="ECO:0000259" key="8">
    <source>
        <dbReference type="Pfam" id="PF07569"/>
    </source>
</evidence>
<reference evidence="10" key="1">
    <citation type="journal article" date="2016" name="Genome Announc.">
        <title>Genome sequences of three species of Hanseniaspora isolated from spontaneous wine fermentations.</title>
        <authorList>
            <person name="Sternes P.R."/>
            <person name="Lee D."/>
            <person name="Kutyna D.R."/>
            <person name="Borneman A.R."/>
        </authorList>
    </citation>
    <scope>NUCLEOTIDE SEQUENCE [LARGE SCALE GENOMIC DNA]</scope>
    <source>
        <strain evidence="10">AWRI3578</strain>
    </source>
</reference>
<feature type="domain" description="Protein HIRA-like C-terminal" evidence="8">
    <location>
        <begin position="731"/>
        <end position="955"/>
    </location>
</feature>
<evidence type="ECO:0000256" key="5">
    <source>
        <dbReference type="ARBA" id="ARBA00022853"/>
    </source>
</evidence>
<evidence type="ECO:0000256" key="7">
    <source>
        <dbReference type="RuleBase" id="RU364014"/>
    </source>
</evidence>
<keyword evidence="10" id="KW-1185">Reference proteome</keyword>
<keyword evidence="5 7" id="KW-0156">Chromatin regulator</keyword>
<evidence type="ECO:0000256" key="1">
    <source>
        <dbReference type="ARBA" id="ARBA00004123"/>
    </source>
</evidence>
<dbReference type="PANTHER" id="PTHR13831:SF1">
    <property type="entry name" value="PROTEIN HIR2"/>
    <property type="match status" value="1"/>
</dbReference>
<evidence type="ECO:0000313" key="10">
    <source>
        <dbReference type="Proteomes" id="UP000095605"/>
    </source>
</evidence>
<comment type="subcellular location">
    <subcellularLocation>
        <location evidence="1 7">Nucleus</location>
    </subcellularLocation>
</comment>
<dbReference type="GO" id="GO:0006351">
    <property type="term" value="P:DNA-templated transcription"/>
    <property type="evidence" value="ECO:0007669"/>
    <property type="project" value="InterPro"/>
</dbReference>
<name>A0A1E5R344_9ASCO</name>
<comment type="similarity">
    <text evidence="2 7">Belongs to the WD repeat HIR1 family.</text>
</comment>
<dbReference type="InterPro" id="IPR031120">
    <property type="entry name" value="HIR1-like"/>
</dbReference>
<proteinExistence type="inferred from homology"/>
<dbReference type="GO" id="GO:0006355">
    <property type="term" value="P:regulation of DNA-templated transcription"/>
    <property type="evidence" value="ECO:0007669"/>
    <property type="project" value="InterPro"/>
</dbReference>
<dbReference type="InterPro" id="IPR011494">
    <property type="entry name" value="HIRA-like_C"/>
</dbReference>
<keyword evidence="6 7" id="KW-0539">Nucleus</keyword>
<keyword evidence="7" id="KW-0805">Transcription regulation</keyword>
<dbReference type="Pfam" id="PF07569">
    <property type="entry name" value="Hira"/>
    <property type="match status" value="1"/>
</dbReference>
<dbReference type="GO" id="GO:0006338">
    <property type="term" value="P:chromatin remodeling"/>
    <property type="evidence" value="ECO:0007669"/>
    <property type="project" value="InterPro"/>
</dbReference>
<dbReference type="OrthoDB" id="3972637at2759"/>
<evidence type="ECO:0000256" key="6">
    <source>
        <dbReference type="ARBA" id="ARBA00023242"/>
    </source>
</evidence>
<dbReference type="GO" id="GO:0000785">
    <property type="term" value="C:chromatin"/>
    <property type="evidence" value="ECO:0007669"/>
    <property type="project" value="TreeGrafter"/>
</dbReference>
<dbReference type="EMBL" id="LPNL01000009">
    <property type="protein sequence ID" value="OEJ81327.1"/>
    <property type="molecule type" value="Genomic_DNA"/>
</dbReference>
<gene>
    <name evidence="9" type="ORF">AWRI3578_g3997</name>
</gene>
<comment type="function">
    <text evidence="7">Required for replication-independent chromatin assembly and for the periodic repression of histone gene transcription during the cell cycle.</text>
</comment>
<dbReference type="PANTHER" id="PTHR13831">
    <property type="entry name" value="MEMBER OF THE HIR1 FAMILY OF WD-REPEAT PROTEINS"/>
    <property type="match status" value="1"/>
</dbReference>
<keyword evidence="3 7" id="KW-0853">WD repeat</keyword>
<dbReference type="SUPFAM" id="SSF50978">
    <property type="entry name" value="WD40 repeat-like"/>
    <property type="match status" value="1"/>
</dbReference>
<dbReference type="AlphaFoldDB" id="A0A1E5R344"/>
<sequence length="1000" mass="112936">MLELIDSINYRDLPHDICDSVLMPTINTNIQSILCFSSDLSISVVNFDMDSSQFLSDATITSELTVKEHLDLNNIETRSLKNVSLINKNDIDNVSYTSTFFMTFERCAIILTVDTQHENGIIKAASLKLKNVFTLENSATIIDFYIADKAIWLIATQQEQYLLAQDVSKSDFDESIQIDTLENFGTSFESQTLSSILHVGISSKNHLSIVFGSKDGCMHVFTCNGKNELQLLKTHDLSQYSVNYSTFTHEHDSNYLQLVNLTDPNNKDSVIGVLSKNANKDSFIYTELGGHMLDMRIGPTLNFDGSAIPSFALITSENKLRLFVKHKEVDVKKSDFIECNNLIWSADKTVLFFMTPRNAIFSLNMRKSLTAYDIIDGSYYNASTFDSETINFVTKNIFNEKPRKSIGKGSIDDPISLDDIESPIKIERATQQKAKRNTPLSGQKSMTDFFEKKISPSPNKPESIIKQLRFDEEPLQSTNLSMGESLEKIFEEKMHDAFTEFEKSMGFKPKKPSEEAKKTEYQDKDETKLNEKLGNIDKISLPNLITSENFVDNNSKEVNTEGTKEGVLDKEPDVHVSEDLPASDSIAMKFHAPTLLVPKSLKRIIPTTDDSGLEKPPKKAKKELEGIEMLDDYTLSPMLAFAKVRLSIPKLRTAFQVSIENEYTINVMNKSPNDQNPTRVFLKQTSDKNDDTHPSETQFLQKCVSLVTGTTSFFAFSTENGVIYICSSLTGRRLEQPLMLGVPISMLESAGNYLVCLTCVGELYCWNVDKMELAHPVTSIYPILSPCLRAGNDVLSRAENITSISVTKNGVSLITLSNGDSYLYDKMMQSWSLINDSWWAYSSKHWDASNNKGGLLASNSTKKQNSIMKMLEYKTNEELKRKGQAKFIQNFTKTMLFKEGFENLEQSASISHLFNKLYVYKKFEEFEEFQDTLIVLCSTLAEFGLTFMLQEVFDVLFDIETENFIGPYKKHDLLRKSIAAVYQVGTADSKRAAKMYADNL</sequence>
<accession>A0A1E5R344</accession>
<dbReference type="GO" id="GO:0031491">
    <property type="term" value="F:nucleosome binding"/>
    <property type="evidence" value="ECO:0007669"/>
    <property type="project" value="TreeGrafter"/>
</dbReference>
<keyword evidence="4 7" id="KW-0677">Repeat</keyword>
<keyword evidence="7" id="KW-0678">Repressor</keyword>
<evidence type="ECO:0000256" key="4">
    <source>
        <dbReference type="ARBA" id="ARBA00022737"/>
    </source>
</evidence>
<dbReference type="GO" id="GO:0005634">
    <property type="term" value="C:nucleus"/>
    <property type="evidence" value="ECO:0007669"/>
    <property type="project" value="UniProtKB-SubCell"/>
</dbReference>